<feature type="compositionally biased region" description="Basic and acidic residues" evidence="15">
    <location>
        <begin position="524"/>
        <end position="547"/>
    </location>
</feature>
<keyword evidence="11 12" id="KW-0676">Redox-active center</keyword>
<evidence type="ECO:0000256" key="11">
    <source>
        <dbReference type="ARBA" id="ARBA00023284"/>
    </source>
</evidence>
<evidence type="ECO:0000256" key="7">
    <source>
        <dbReference type="ARBA" id="ARBA00022824"/>
    </source>
</evidence>
<feature type="region of interest" description="Disordered" evidence="15">
    <location>
        <begin position="498"/>
        <end position="547"/>
    </location>
</feature>
<name>A0A4W4FK58_ELEEL</name>
<dbReference type="GO" id="GO:0005788">
    <property type="term" value="C:endoplasmic reticulum lumen"/>
    <property type="evidence" value="ECO:0007669"/>
    <property type="project" value="UniProtKB-SubCell"/>
</dbReference>
<evidence type="ECO:0000256" key="4">
    <source>
        <dbReference type="ARBA" id="ARBA00012723"/>
    </source>
</evidence>
<dbReference type="NCBIfam" id="TIGR01130">
    <property type="entry name" value="ER_PDI_fam"/>
    <property type="match status" value="1"/>
</dbReference>
<dbReference type="PROSITE" id="PS51352">
    <property type="entry name" value="THIOREDOXIN_2"/>
    <property type="match status" value="2"/>
</dbReference>
<dbReference type="PANTHER" id="PTHR18929:SF93">
    <property type="entry name" value="PROTEIN DISULFIDE-ISOMERASE A2"/>
    <property type="match status" value="1"/>
</dbReference>
<keyword evidence="7" id="KW-0256">Endoplasmic reticulum</keyword>
<feature type="signal peptide" evidence="14">
    <location>
        <begin position="1"/>
        <end position="24"/>
    </location>
</feature>
<dbReference type="GO" id="GO:0003756">
    <property type="term" value="F:protein disulfide isomerase activity"/>
    <property type="evidence" value="ECO:0007669"/>
    <property type="project" value="UniProtKB-EC"/>
</dbReference>
<dbReference type="Gene3D" id="3.40.30.10">
    <property type="entry name" value="Glutaredoxin"/>
    <property type="match status" value="4"/>
</dbReference>
<dbReference type="FunFam" id="3.40.30.10:FF:000023">
    <property type="entry name" value="Protein disulfide-isomerase"/>
    <property type="match status" value="1"/>
</dbReference>
<dbReference type="InterPro" id="IPR005792">
    <property type="entry name" value="Prot_disulphide_isomerase"/>
</dbReference>
<dbReference type="InterPro" id="IPR017937">
    <property type="entry name" value="Thioredoxin_CS"/>
</dbReference>
<dbReference type="GeneTree" id="ENSGT00940000165626"/>
<keyword evidence="8 12" id="KW-1015">Disulfide bond</keyword>
<keyword evidence="9" id="KW-0143">Chaperone</keyword>
<dbReference type="FunFam" id="3.40.30.10:FF:000027">
    <property type="entry name" value="protein disulfide-isomerase A2"/>
    <property type="match status" value="1"/>
</dbReference>
<reference evidence="18" key="2">
    <citation type="journal article" date="2017" name="Sci. Adv.">
        <title>A tail of two voltages: Proteomic comparison of the three electric organs of the electric eel.</title>
        <authorList>
            <person name="Traeger L.L."/>
            <person name="Sabat G."/>
            <person name="Barrett-Wilt G.A."/>
            <person name="Wells G.B."/>
            <person name="Sussman M.R."/>
        </authorList>
    </citation>
    <scope>NUCLEOTIDE SEQUENCE [LARGE SCALE GENOMIC DNA]</scope>
</reference>
<comment type="subcellular location">
    <subcellularLocation>
        <location evidence="2">Endoplasmic reticulum lumen</location>
    </subcellularLocation>
</comment>
<feature type="compositionally biased region" description="Basic and acidic residues" evidence="15">
    <location>
        <begin position="39"/>
        <end position="48"/>
    </location>
</feature>
<evidence type="ECO:0000256" key="8">
    <source>
        <dbReference type="ARBA" id="ARBA00023157"/>
    </source>
</evidence>
<keyword evidence="5 14" id="KW-0732">Signal</keyword>
<organism evidence="17 18">
    <name type="scientific">Electrophorus electricus</name>
    <name type="common">Electric eel</name>
    <name type="synonym">Gymnotus electricus</name>
    <dbReference type="NCBI Taxonomy" id="8005"/>
    <lineage>
        <taxon>Eukaryota</taxon>
        <taxon>Metazoa</taxon>
        <taxon>Chordata</taxon>
        <taxon>Craniata</taxon>
        <taxon>Vertebrata</taxon>
        <taxon>Euteleostomi</taxon>
        <taxon>Actinopterygii</taxon>
        <taxon>Neopterygii</taxon>
        <taxon>Teleostei</taxon>
        <taxon>Ostariophysi</taxon>
        <taxon>Gymnotiformes</taxon>
        <taxon>Gymnotoidei</taxon>
        <taxon>Gymnotidae</taxon>
        <taxon>Electrophorus</taxon>
    </lineage>
</organism>
<evidence type="ECO:0000256" key="3">
    <source>
        <dbReference type="ARBA" id="ARBA00006347"/>
    </source>
</evidence>
<evidence type="ECO:0000256" key="9">
    <source>
        <dbReference type="ARBA" id="ARBA00023186"/>
    </source>
</evidence>
<evidence type="ECO:0000313" key="17">
    <source>
        <dbReference type="Ensembl" id="ENSEEEP00000025134.2"/>
    </source>
</evidence>
<evidence type="ECO:0000256" key="10">
    <source>
        <dbReference type="ARBA" id="ARBA00023235"/>
    </source>
</evidence>
<evidence type="ECO:0000256" key="1">
    <source>
        <dbReference type="ARBA" id="ARBA00001182"/>
    </source>
</evidence>
<evidence type="ECO:0000256" key="14">
    <source>
        <dbReference type="RuleBase" id="RU361130"/>
    </source>
</evidence>
<evidence type="ECO:0000256" key="5">
    <source>
        <dbReference type="ARBA" id="ARBA00022729"/>
    </source>
</evidence>
<dbReference type="GO" id="GO:0006457">
    <property type="term" value="P:protein folding"/>
    <property type="evidence" value="ECO:0007669"/>
    <property type="project" value="TreeGrafter"/>
</dbReference>
<dbReference type="FunFam" id="3.40.30.10:FF:000042">
    <property type="entry name" value="protein disulfide-isomerase A2"/>
    <property type="match status" value="1"/>
</dbReference>
<keyword evidence="10 14" id="KW-0413">Isomerase</keyword>
<dbReference type="CDD" id="cd02981">
    <property type="entry name" value="PDI_b_family"/>
    <property type="match status" value="1"/>
</dbReference>
<dbReference type="CDD" id="cd02961">
    <property type="entry name" value="PDI_a_family"/>
    <property type="match status" value="1"/>
</dbReference>
<evidence type="ECO:0000256" key="15">
    <source>
        <dbReference type="SAM" id="MobiDB-lite"/>
    </source>
</evidence>
<accession>A0A4W4FK58</accession>
<feature type="compositionally biased region" description="Acidic residues" evidence="15">
    <location>
        <begin position="28"/>
        <end position="38"/>
    </location>
</feature>
<evidence type="ECO:0000256" key="2">
    <source>
        <dbReference type="ARBA" id="ARBA00004319"/>
    </source>
</evidence>
<protein>
    <recommendedName>
        <fullName evidence="4 14">Protein disulfide-isomerase</fullName>
        <ecNumber evidence="4 14">5.3.4.1</ecNumber>
    </recommendedName>
</protein>
<dbReference type="Pfam" id="PF00085">
    <property type="entry name" value="Thioredoxin"/>
    <property type="match status" value="2"/>
</dbReference>
<comment type="catalytic activity">
    <reaction evidence="1 14">
        <text>Catalyzes the rearrangement of -S-S- bonds in proteins.</text>
        <dbReference type="EC" id="5.3.4.1"/>
    </reaction>
</comment>
<dbReference type="OMA" id="REDYVWS"/>
<evidence type="ECO:0000256" key="12">
    <source>
        <dbReference type="PIRSR" id="PIRSR605792-51"/>
    </source>
</evidence>
<dbReference type="NCBIfam" id="TIGR01126">
    <property type="entry name" value="pdi_dom"/>
    <property type="match status" value="1"/>
</dbReference>
<dbReference type="InterPro" id="IPR013766">
    <property type="entry name" value="Thioredoxin_domain"/>
</dbReference>
<keyword evidence="18" id="KW-1185">Reference proteome</keyword>
<dbReference type="PANTHER" id="PTHR18929">
    <property type="entry name" value="PROTEIN DISULFIDE ISOMERASE"/>
    <property type="match status" value="1"/>
</dbReference>
<dbReference type="CDD" id="cd02982">
    <property type="entry name" value="PDI_b'_family"/>
    <property type="match status" value="1"/>
</dbReference>
<feature type="domain" description="Thioredoxin" evidence="16">
    <location>
        <begin position="376"/>
        <end position="505"/>
    </location>
</feature>
<dbReference type="PRINTS" id="PR00421">
    <property type="entry name" value="THIOREDOXIN"/>
</dbReference>
<keyword evidence="6" id="KW-0677">Repeat</keyword>
<dbReference type="InterPro" id="IPR005788">
    <property type="entry name" value="PDI_thioredoxin-like_dom"/>
</dbReference>
<dbReference type="EC" id="5.3.4.1" evidence="4 14"/>
<reference evidence="17" key="3">
    <citation type="submission" date="2020-05" db="EMBL/GenBank/DDBJ databases">
        <title>Electrophorus electricus (electric eel) genome, fEleEle1, primary haplotype.</title>
        <authorList>
            <person name="Myers G."/>
            <person name="Meyer A."/>
            <person name="Fedrigo O."/>
            <person name="Formenti G."/>
            <person name="Rhie A."/>
            <person name="Tracey A."/>
            <person name="Sims Y."/>
            <person name="Jarvis E.D."/>
        </authorList>
    </citation>
    <scope>NUCLEOTIDE SEQUENCE [LARGE SCALE GENOMIC DNA]</scope>
</reference>
<dbReference type="PROSITE" id="PS00194">
    <property type="entry name" value="THIOREDOXIN_1"/>
    <property type="match status" value="1"/>
</dbReference>
<evidence type="ECO:0000256" key="13">
    <source>
        <dbReference type="RuleBase" id="RU004208"/>
    </source>
</evidence>
<evidence type="ECO:0000313" key="18">
    <source>
        <dbReference type="Proteomes" id="UP000314983"/>
    </source>
</evidence>
<dbReference type="GO" id="GO:0034976">
    <property type="term" value="P:response to endoplasmic reticulum stress"/>
    <property type="evidence" value="ECO:0007669"/>
    <property type="project" value="TreeGrafter"/>
</dbReference>
<dbReference type="AlphaFoldDB" id="A0A4W4FK58"/>
<proteinExistence type="inferred from homology"/>
<dbReference type="Ensembl" id="ENSEEET00000025423.2">
    <property type="protein sequence ID" value="ENSEEEP00000025134.2"/>
    <property type="gene ID" value="ENSEEEG00000012184.2"/>
</dbReference>
<feature type="region of interest" description="Disordered" evidence="15">
    <location>
        <begin position="25"/>
        <end position="48"/>
    </location>
</feature>
<reference evidence="17" key="4">
    <citation type="submission" date="2025-08" db="UniProtKB">
        <authorList>
            <consortium name="Ensembl"/>
        </authorList>
    </citation>
    <scope>IDENTIFICATION</scope>
</reference>
<reference evidence="18" key="1">
    <citation type="journal article" date="2014" name="Science">
        <title>Nonhuman genetics. Genomic basis for the convergent evolution of electric organs.</title>
        <authorList>
            <person name="Gallant J.R."/>
            <person name="Traeger L.L."/>
            <person name="Volkening J.D."/>
            <person name="Moffett H."/>
            <person name="Chen P.H."/>
            <person name="Novina C.D."/>
            <person name="Phillips G.N.Jr."/>
            <person name="Anand R."/>
            <person name="Wells G.B."/>
            <person name="Pinch M."/>
            <person name="Guth R."/>
            <person name="Unguez G.A."/>
            <person name="Albert J.S."/>
            <person name="Zakon H.H."/>
            <person name="Samanta M.P."/>
            <person name="Sussman M.R."/>
        </authorList>
    </citation>
    <scope>NUCLEOTIDE SEQUENCE [LARGE SCALE GENOMIC DNA]</scope>
</reference>
<feature type="disulfide bond" description="Redox-active" evidence="12">
    <location>
        <begin position="82"/>
        <end position="85"/>
    </location>
</feature>
<feature type="compositionally biased region" description="Acidic residues" evidence="15">
    <location>
        <begin position="507"/>
        <end position="523"/>
    </location>
</feature>
<comment type="similarity">
    <text evidence="3 13">Belongs to the protein disulfide isomerase family.</text>
</comment>
<dbReference type="SUPFAM" id="SSF52833">
    <property type="entry name" value="Thioredoxin-like"/>
    <property type="match status" value="4"/>
</dbReference>
<dbReference type="Pfam" id="PF13848">
    <property type="entry name" value="Thioredoxin_6"/>
    <property type="match status" value="1"/>
</dbReference>
<sequence>MKLFRVLVFSFLLFRALCARAVEAEDKNSEEDKEETETEPERKEKTDEITEEKDVLVLHNKNFARALSENKYLLVEFYAPWCGHCRRLEPIYAEVAGQLKSESSLVRLAKVDATEEPELAEEFDADSFPTLKFFNDGIRQNATDFTGKRTAKGIKKWLQRRLGPSAVILNGTQDAQRLLDAHDVVVVGFFEELGGEVAKVFCDVALNIADFNFGLTSSPELFKKYEVQKDTVVLFKKFDDMRADMPLSEGKLDKDELITFIQANSVELVITFSEENAEKIFSSKIHNHLILFINTTIESHNALLDDYRATASEFKEKVLFIKVDVNTEVSHVLKYFGLNASEAPVLRFINTDSAKKYAMVDKTISKDTLKAFCQGVLDGTIKPHLMSQEIPEDWDKNPVKVLVGKNFEQVVFDEAKNVFVEFYAPWCSHCKELAPVWEKLAENYKDHENIVIANMDATANEVEAVSVQGFPTLKFFPAETERKVIDYNGKRDLETFSKFLDNGGVLPEEEDDEDEDEEEEEQGSSDKEESSEKTEKDMNESSSKDEL</sequence>
<reference evidence="17" key="5">
    <citation type="submission" date="2025-09" db="UniProtKB">
        <authorList>
            <consortium name="Ensembl"/>
        </authorList>
    </citation>
    <scope>IDENTIFICATION</scope>
</reference>
<evidence type="ECO:0000256" key="6">
    <source>
        <dbReference type="ARBA" id="ARBA00022737"/>
    </source>
</evidence>
<dbReference type="InterPro" id="IPR036249">
    <property type="entry name" value="Thioredoxin-like_sf"/>
</dbReference>
<feature type="disulfide bond" description="Redox-active" evidence="12">
    <location>
        <begin position="427"/>
        <end position="430"/>
    </location>
</feature>
<feature type="chain" id="PRO_5044046955" description="Protein disulfide-isomerase" evidence="14">
    <location>
        <begin position="25"/>
        <end position="547"/>
    </location>
</feature>
<feature type="domain" description="Thioredoxin" evidence="16">
    <location>
        <begin position="33"/>
        <end position="163"/>
    </location>
</feature>
<dbReference type="CDD" id="cd02995">
    <property type="entry name" value="PDI_a_PDI_a'_C"/>
    <property type="match status" value="1"/>
</dbReference>
<gene>
    <name evidence="17" type="primary">PDIA2</name>
</gene>
<evidence type="ECO:0000259" key="16">
    <source>
        <dbReference type="PROSITE" id="PS51352"/>
    </source>
</evidence>
<dbReference type="Proteomes" id="UP000314983">
    <property type="component" value="Chromosome 16"/>
</dbReference>
<dbReference type="STRING" id="8005.ENSEEEP00000025134"/>